<keyword evidence="11" id="KW-0732">Signal</keyword>
<evidence type="ECO:0000256" key="10">
    <source>
        <dbReference type="SAM" id="Phobius"/>
    </source>
</evidence>
<evidence type="ECO:0000256" key="1">
    <source>
        <dbReference type="ARBA" id="ARBA00004606"/>
    </source>
</evidence>
<evidence type="ECO:0000313" key="14">
    <source>
        <dbReference type="Proteomes" id="UP001054902"/>
    </source>
</evidence>
<dbReference type="EMBL" id="BLLK01000045">
    <property type="protein sequence ID" value="GFH51329.1"/>
    <property type="molecule type" value="Genomic_DNA"/>
</dbReference>
<keyword evidence="3 10" id="KW-0812">Transmembrane</keyword>
<dbReference type="PROSITE" id="PS51762">
    <property type="entry name" value="GH16_2"/>
    <property type="match status" value="1"/>
</dbReference>
<keyword evidence="8" id="KW-0325">Glycoprotein</keyword>
<organism evidence="13 14">
    <name type="scientific">Chaetoceros tenuissimus</name>
    <dbReference type="NCBI Taxonomy" id="426638"/>
    <lineage>
        <taxon>Eukaryota</taxon>
        <taxon>Sar</taxon>
        <taxon>Stramenopiles</taxon>
        <taxon>Ochrophyta</taxon>
        <taxon>Bacillariophyta</taxon>
        <taxon>Coscinodiscophyceae</taxon>
        <taxon>Chaetocerotophycidae</taxon>
        <taxon>Chaetocerotales</taxon>
        <taxon>Chaetocerotaceae</taxon>
        <taxon>Chaetoceros</taxon>
    </lineage>
</organism>
<comment type="caution">
    <text evidence="13">The sequence shown here is derived from an EMBL/GenBank/DDBJ whole genome shotgun (WGS) entry which is preliminary data.</text>
</comment>
<keyword evidence="4" id="KW-0735">Signal-anchor</keyword>
<evidence type="ECO:0000256" key="3">
    <source>
        <dbReference type="ARBA" id="ARBA00022692"/>
    </source>
</evidence>
<accession>A0AAD3CVH6</accession>
<dbReference type="Gene3D" id="2.60.120.200">
    <property type="match status" value="1"/>
</dbReference>
<evidence type="ECO:0000256" key="5">
    <source>
        <dbReference type="ARBA" id="ARBA00022989"/>
    </source>
</evidence>
<protein>
    <recommendedName>
        <fullName evidence="12">GH16 domain-containing protein</fullName>
    </recommendedName>
</protein>
<evidence type="ECO:0000256" key="8">
    <source>
        <dbReference type="ARBA" id="ARBA00023180"/>
    </source>
</evidence>
<dbReference type="GO" id="GO:0015926">
    <property type="term" value="F:glucosidase activity"/>
    <property type="evidence" value="ECO:0007669"/>
    <property type="project" value="TreeGrafter"/>
</dbReference>
<keyword evidence="9" id="KW-0961">Cell wall biogenesis/degradation</keyword>
<dbReference type="GO" id="GO:0006078">
    <property type="term" value="P:(1-&gt;6)-beta-D-glucan biosynthetic process"/>
    <property type="evidence" value="ECO:0007669"/>
    <property type="project" value="TreeGrafter"/>
</dbReference>
<dbReference type="InterPro" id="IPR000757">
    <property type="entry name" value="Beta-glucanase-like"/>
</dbReference>
<dbReference type="GO" id="GO:0005789">
    <property type="term" value="C:endoplasmic reticulum membrane"/>
    <property type="evidence" value="ECO:0007669"/>
    <property type="project" value="TreeGrafter"/>
</dbReference>
<evidence type="ECO:0000259" key="12">
    <source>
        <dbReference type="PROSITE" id="PS51762"/>
    </source>
</evidence>
<dbReference type="SUPFAM" id="SSF49899">
    <property type="entry name" value="Concanavalin A-like lectins/glucanases"/>
    <property type="match status" value="1"/>
</dbReference>
<dbReference type="InterPro" id="IPR005629">
    <property type="entry name" value="Skn1/Kre6/Sbg1"/>
</dbReference>
<keyword evidence="6 10" id="KW-0472">Membrane</keyword>
<evidence type="ECO:0000256" key="6">
    <source>
        <dbReference type="ARBA" id="ARBA00023136"/>
    </source>
</evidence>
<evidence type="ECO:0000256" key="11">
    <source>
        <dbReference type="SAM" id="SignalP"/>
    </source>
</evidence>
<keyword evidence="5 10" id="KW-1133">Transmembrane helix</keyword>
<evidence type="ECO:0000256" key="2">
    <source>
        <dbReference type="ARBA" id="ARBA00010962"/>
    </source>
</evidence>
<dbReference type="PANTHER" id="PTHR31361">
    <property type="entry name" value="BETA-GLUCAN SYNTHESIS-ASSOCIATED PROTEIN KRE6-RELATED"/>
    <property type="match status" value="1"/>
</dbReference>
<feature type="transmembrane region" description="Helical" evidence="10">
    <location>
        <begin position="533"/>
        <end position="551"/>
    </location>
</feature>
<dbReference type="Pfam" id="PF03935">
    <property type="entry name" value="SKN1_KRE6_Sbg1"/>
    <property type="match status" value="1"/>
</dbReference>
<name>A0AAD3CVH6_9STRA</name>
<feature type="signal peptide" evidence="11">
    <location>
        <begin position="1"/>
        <end position="20"/>
    </location>
</feature>
<dbReference type="AlphaFoldDB" id="A0AAD3CVH6"/>
<evidence type="ECO:0000256" key="9">
    <source>
        <dbReference type="ARBA" id="ARBA00023316"/>
    </source>
</evidence>
<evidence type="ECO:0000313" key="13">
    <source>
        <dbReference type="EMBL" id="GFH51329.1"/>
    </source>
</evidence>
<feature type="chain" id="PRO_5041911612" description="GH16 domain-containing protein" evidence="11">
    <location>
        <begin position="21"/>
        <end position="604"/>
    </location>
</feature>
<dbReference type="GO" id="GO:0005886">
    <property type="term" value="C:plasma membrane"/>
    <property type="evidence" value="ECO:0007669"/>
    <property type="project" value="TreeGrafter"/>
</dbReference>
<gene>
    <name evidence="13" type="ORF">CTEN210_07805</name>
</gene>
<dbReference type="InterPro" id="IPR000742">
    <property type="entry name" value="EGF"/>
</dbReference>
<comment type="subcellular location">
    <subcellularLocation>
        <location evidence="1">Membrane</location>
        <topology evidence="1">Single-pass type II membrane protein</topology>
    </subcellularLocation>
</comment>
<dbReference type="PANTHER" id="PTHR31361:SF1">
    <property type="entry name" value="BETA-GLUCAN SYNTHESIS-ASSOCIATED PROTEIN KRE6-RELATED"/>
    <property type="match status" value="1"/>
</dbReference>
<keyword evidence="14" id="KW-1185">Reference proteome</keyword>
<evidence type="ECO:0000256" key="7">
    <source>
        <dbReference type="ARBA" id="ARBA00023157"/>
    </source>
</evidence>
<dbReference type="Proteomes" id="UP001054902">
    <property type="component" value="Unassembled WGS sequence"/>
</dbReference>
<feature type="domain" description="GH16" evidence="12">
    <location>
        <begin position="25"/>
        <end position="430"/>
    </location>
</feature>
<dbReference type="PROSITE" id="PS01186">
    <property type="entry name" value="EGF_2"/>
    <property type="match status" value="1"/>
</dbReference>
<reference evidence="13 14" key="1">
    <citation type="journal article" date="2021" name="Sci. Rep.">
        <title>The genome of the diatom Chaetoceros tenuissimus carries an ancient integrated fragment of an extant virus.</title>
        <authorList>
            <person name="Hongo Y."/>
            <person name="Kimura K."/>
            <person name="Takaki Y."/>
            <person name="Yoshida Y."/>
            <person name="Baba S."/>
            <person name="Kobayashi G."/>
            <person name="Nagasaki K."/>
            <person name="Hano T."/>
            <person name="Tomaru Y."/>
        </authorList>
    </citation>
    <scope>NUCLEOTIDE SEQUENCE [LARGE SCALE GENOMIC DNA]</scope>
    <source>
        <strain evidence="13 14">NIES-3715</strain>
    </source>
</reference>
<sequence length="604" mass="67829">MKLSNVAIGLFLVHFEIVSGGWVDPDTKNIFKTTRAFTETDDREYKLVFSDEFETEGRNFEDGEDSRWTALDKNDYTNDALHYYKSQNVRTTNGVLNITTTLQDNNYKAFNEKTKKYYVDTKHVQSGMVQGWNKFCMTGGIVEFSAKLPGKGSVGGLWPALWMLGNLARATFVGSSDWMWPFSYDVCDPSKVDQQEINACRKVGHYGMKAGVGRGAPEIDILETMGGDPGPLPNTPVQRPYFSTSLQIAPGVSKNRPILSHQPKKGHWYEGLEYGNSTTTGLNPFFYGVTLLHEPKQYTYQSDAISANTQIDESFFEQMNKYRVEWEPPSEGGRDGYIKWYLNGKFLYGISGQSLNFTGASIPSEPMYLIMNTASASSWGFPLPCPEGCDCECYECGNPDCDCALPVGYCDNFPANFEIDYVRVWQAVDDPRHQLGCSTEDRPTQLFIEGHKERYMEDDQTEPLQPLRIGGAACTSDLECGGESHGLCSSEGMCVCNDGFAGSSCLSHLGFDDNPYNEHDDVLEVSFLLLPNHFMIIFCLFVIGFLAFYVFTVMKKNKEAKSAEYERLSFDVNPYYNSMAVNESGSPFQQKNVSYCMIDGRMVD</sequence>
<evidence type="ECO:0000256" key="4">
    <source>
        <dbReference type="ARBA" id="ARBA00022968"/>
    </source>
</evidence>
<comment type="similarity">
    <text evidence="2">Belongs to the SKN1/KRE6 family.</text>
</comment>
<keyword evidence="7" id="KW-1015">Disulfide bond</keyword>
<dbReference type="PROSITE" id="PS00022">
    <property type="entry name" value="EGF_1"/>
    <property type="match status" value="1"/>
</dbReference>
<proteinExistence type="inferred from homology"/>
<dbReference type="InterPro" id="IPR013320">
    <property type="entry name" value="ConA-like_dom_sf"/>
</dbReference>
<dbReference type="GO" id="GO:0071555">
    <property type="term" value="P:cell wall organization"/>
    <property type="evidence" value="ECO:0007669"/>
    <property type="project" value="UniProtKB-KW"/>
</dbReference>